<evidence type="ECO:0000256" key="3">
    <source>
        <dbReference type="ARBA" id="ARBA00022448"/>
    </source>
</evidence>
<evidence type="ECO:0000259" key="11">
    <source>
        <dbReference type="PROSITE" id="PS52015"/>
    </source>
</evidence>
<keyword evidence="3" id="KW-0813">Transport</keyword>
<evidence type="ECO:0000256" key="6">
    <source>
        <dbReference type="ARBA" id="ARBA00022692"/>
    </source>
</evidence>
<evidence type="ECO:0000313" key="13">
    <source>
        <dbReference type="Proteomes" id="UP000559117"/>
    </source>
</evidence>
<dbReference type="GO" id="GO:0015031">
    <property type="term" value="P:protein transport"/>
    <property type="evidence" value="ECO:0007669"/>
    <property type="project" value="UniProtKB-KW"/>
</dbReference>
<keyword evidence="13" id="KW-1185">Reference proteome</keyword>
<keyword evidence="7" id="KW-0653">Protein transport</keyword>
<keyword evidence="4" id="KW-1003">Cell membrane</keyword>
<dbReference type="GO" id="GO:0055085">
    <property type="term" value="P:transmembrane transport"/>
    <property type="evidence" value="ECO:0007669"/>
    <property type="project" value="InterPro"/>
</dbReference>
<dbReference type="InterPro" id="IPR006260">
    <property type="entry name" value="TonB/TolA_C"/>
</dbReference>
<evidence type="ECO:0000256" key="1">
    <source>
        <dbReference type="ARBA" id="ARBA00004383"/>
    </source>
</evidence>
<evidence type="ECO:0000256" key="8">
    <source>
        <dbReference type="ARBA" id="ARBA00022989"/>
    </source>
</evidence>
<dbReference type="NCBIfam" id="TIGR01352">
    <property type="entry name" value="tonB_Cterm"/>
    <property type="match status" value="1"/>
</dbReference>
<dbReference type="RefSeq" id="WP_183859007.1">
    <property type="nucleotide sequence ID" value="NZ_JACHFH010000002.1"/>
</dbReference>
<dbReference type="EMBL" id="JACHFH010000002">
    <property type="protein sequence ID" value="MBB5335189.1"/>
    <property type="molecule type" value="Genomic_DNA"/>
</dbReference>
<feature type="compositionally biased region" description="Gly residues" evidence="10">
    <location>
        <begin position="123"/>
        <end position="147"/>
    </location>
</feature>
<gene>
    <name evidence="12" type="ORF">HNR32_000303</name>
</gene>
<dbReference type="SUPFAM" id="SSF74653">
    <property type="entry name" value="TolA/TonB C-terminal domain"/>
    <property type="match status" value="1"/>
</dbReference>
<organism evidence="12 13">
    <name type="scientific">Pectinatus brassicae</name>
    <dbReference type="NCBI Taxonomy" id="862415"/>
    <lineage>
        <taxon>Bacteria</taxon>
        <taxon>Bacillati</taxon>
        <taxon>Bacillota</taxon>
        <taxon>Negativicutes</taxon>
        <taxon>Selenomonadales</taxon>
        <taxon>Selenomonadaceae</taxon>
        <taxon>Pectinatus</taxon>
    </lineage>
</organism>
<keyword evidence="9" id="KW-0472">Membrane</keyword>
<dbReference type="InterPro" id="IPR051045">
    <property type="entry name" value="TonB-dependent_transducer"/>
</dbReference>
<name>A0A840UDU1_9FIRM</name>
<dbReference type="Gene3D" id="3.30.1150.10">
    <property type="match status" value="1"/>
</dbReference>
<dbReference type="InterPro" id="IPR037682">
    <property type="entry name" value="TonB_C"/>
</dbReference>
<dbReference type="PANTHER" id="PTHR33446:SF2">
    <property type="entry name" value="PROTEIN TONB"/>
    <property type="match status" value="1"/>
</dbReference>
<dbReference type="Proteomes" id="UP000559117">
    <property type="component" value="Unassembled WGS sequence"/>
</dbReference>
<evidence type="ECO:0000256" key="7">
    <source>
        <dbReference type="ARBA" id="ARBA00022927"/>
    </source>
</evidence>
<feature type="domain" description="TonB C-terminal" evidence="11">
    <location>
        <begin position="159"/>
        <end position="251"/>
    </location>
</feature>
<keyword evidence="5" id="KW-0997">Cell inner membrane</keyword>
<feature type="region of interest" description="Disordered" evidence="10">
    <location>
        <begin position="113"/>
        <end position="180"/>
    </location>
</feature>
<comment type="caution">
    <text evidence="12">The sequence shown here is derived from an EMBL/GenBank/DDBJ whole genome shotgun (WGS) entry which is preliminary data.</text>
</comment>
<evidence type="ECO:0000256" key="5">
    <source>
        <dbReference type="ARBA" id="ARBA00022519"/>
    </source>
</evidence>
<evidence type="ECO:0000256" key="9">
    <source>
        <dbReference type="ARBA" id="ARBA00023136"/>
    </source>
</evidence>
<dbReference type="AlphaFoldDB" id="A0A840UDU1"/>
<dbReference type="GO" id="GO:0098797">
    <property type="term" value="C:plasma membrane protein complex"/>
    <property type="evidence" value="ECO:0007669"/>
    <property type="project" value="TreeGrafter"/>
</dbReference>
<dbReference type="Pfam" id="PF03544">
    <property type="entry name" value="TonB_C"/>
    <property type="match status" value="1"/>
</dbReference>
<feature type="compositionally biased region" description="Pro residues" evidence="10">
    <location>
        <begin position="163"/>
        <end position="173"/>
    </location>
</feature>
<comment type="similarity">
    <text evidence="2">Belongs to the TonB family.</text>
</comment>
<accession>A0A840UDU1</accession>
<proteinExistence type="inferred from homology"/>
<dbReference type="PANTHER" id="PTHR33446">
    <property type="entry name" value="PROTEIN TONB-RELATED"/>
    <property type="match status" value="1"/>
</dbReference>
<evidence type="ECO:0000313" key="12">
    <source>
        <dbReference type="EMBL" id="MBB5335189.1"/>
    </source>
</evidence>
<protein>
    <submittedName>
        <fullName evidence="12">TonB family protein</fullName>
    </submittedName>
</protein>
<keyword evidence="6" id="KW-0812">Transmembrane</keyword>
<evidence type="ECO:0000256" key="10">
    <source>
        <dbReference type="SAM" id="MobiDB-lite"/>
    </source>
</evidence>
<comment type="subcellular location">
    <subcellularLocation>
        <location evidence="1">Cell inner membrane</location>
        <topology evidence="1">Single-pass membrane protein</topology>
        <orientation evidence="1">Periplasmic side</orientation>
    </subcellularLocation>
</comment>
<keyword evidence="8" id="KW-1133">Transmembrane helix</keyword>
<sequence>MLSFSYNKTAWFTSLFIHLLLFISLASAGFFSVNHVNANPDTTIYIVDNNSTYLSSGGSNNEGTSANTNAITLSASQNNVSDTENPSAAQVSTTVTSLTKHYALTEHNASGTAAGTQYAGNSTGNGTGTNSGAASGNGQGYGSGSHPGNGSTSNPDALRVSIPPRPTNSPAPIYPDSMRTSGLEGTTSLTMLISASGHVENVTITSSSGQTAFDNAAINAAYKYKFVPARNSRNQNVRCRISKNFTFHLNN</sequence>
<dbReference type="GO" id="GO:0031992">
    <property type="term" value="F:energy transducer activity"/>
    <property type="evidence" value="ECO:0007669"/>
    <property type="project" value="TreeGrafter"/>
</dbReference>
<reference evidence="12 13" key="1">
    <citation type="submission" date="2020-08" db="EMBL/GenBank/DDBJ databases">
        <title>Genomic Encyclopedia of Type Strains, Phase IV (KMG-IV): sequencing the most valuable type-strain genomes for metagenomic binning, comparative biology and taxonomic classification.</title>
        <authorList>
            <person name="Goeker M."/>
        </authorList>
    </citation>
    <scope>NUCLEOTIDE SEQUENCE [LARGE SCALE GENOMIC DNA]</scope>
    <source>
        <strain evidence="12 13">DSM 24661</strain>
    </source>
</reference>
<evidence type="ECO:0000256" key="4">
    <source>
        <dbReference type="ARBA" id="ARBA00022475"/>
    </source>
</evidence>
<evidence type="ECO:0000256" key="2">
    <source>
        <dbReference type="ARBA" id="ARBA00006555"/>
    </source>
</evidence>
<dbReference type="PROSITE" id="PS52015">
    <property type="entry name" value="TONB_CTD"/>
    <property type="match status" value="1"/>
</dbReference>